<dbReference type="Pfam" id="PF13472">
    <property type="entry name" value="Lipase_GDSL_2"/>
    <property type="match status" value="1"/>
</dbReference>
<dbReference type="GO" id="GO:0004622">
    <property type="term" value="F:phosphatidylcholine lysophospholipase activity"/>
    <property type="evidence" value="ECO:0007669"/>
    <property type="project" value="TreeGrafter"/>
</dbReference>
<dbReference type="InterPro" id="IPR013830">
    <property type="entry name" value="SGNH_hydro"/>
</dbReference>
<dbReference type="PANTHER" id="PTHR30383:SF5">
    <property type="entry name" value="SGNH HYDROLASE-TYPE ESTERASE DOMAIN-CONTAINING PROTEIN"/>
    <property type="match status" value="1"/>
</dbReference>
<feature type="domain" description="SGNH hydrolase-type esterase" evidence="1">
    <location>
        <begin position="107"/>
        <end position="257"/>
    </location>
</feature>
<reference evidence="2 3" key="1">
    <citation type="submission" date="2018-06" db="EMBL/GenBank/DDBJ databases">
        <authorList>
            <consortium name="Pathogen Informatics"/>
            <person name="Doyle S."/>
        </authorList>
    </citation>
    <scope>NUCLEOTIDE SEQUENCE [LARGE SCALE GENOMIC DNA]</scope>
    <source>
        <strain evidence="2 3">NCTC11647</strain>
    </source>
</reference>
<gene>
    <name evidence="2" type="ORF">NCTC11647_03726</name>
</gene>
<dbReference type="Gene3D" id="3.40.50.1110">
    <property type="entry name" value="SGNH hydrolase"/>
    <property type="match status" value="1"/>
</dbReference>
<sequence length="269" mass="30972">MTKEINNRIQNYDASIYKYCLEHKEKSVFDLMASFFSDKSNLDNKILFNQAEQVAKEFNLNLDSDVLLSFCNRLNILQASNAMSQYIGKMDSHKNMSKQHTANIIMFGDSITDWGPWYELFPEKSIVNRGIAGDNTQGMLFRIQDILPLQPKQVFFLAGINDLAQGFTVHEVFSRYCSMLDFCQEHGIEPIVQSTLYVGSRLAQLNPLVEQLNQQLKSYCVDKNITYINLNCVLCPEKTLLPKYTRDELHLTALAYQEWATIIKPLLNE</sequence>
<accession>A0A2T3QGM8</accession>
<organism evidence="2 3">
    <name type="scientific">Photobacterium damselae</name>
    <dbReference type="NCBI Taxonomy" id="38293"/>
    <lineage>
        <taxon>Bacteria</taxon>
        <taxon>Pseudomonadati</taxon>
        <taxon>Pseudomonadota</taxon>
        <taxon>Gammaproteobacteria</taxon>
        <taxon>Vibrionales</taxon>
        <taxon>Vibrionaceae</taxon>
        <taxon>Photobacterium</taxon>
    </lineage>
</organism>
<dbReference type="OrthoDB" id="5624617at2"/>
<dbReference type="SUPFAM" id="SSF52266">
    <property type="entry name" value="SGNH hydrolase"/>
    <property type="match status" value="1"/>
</dbReference>
<evidence type="ECO:0000259" key="1">
    <source>
        <dbReference type="Pfam" id="PF13472"/>
    </source>
</evidence>
<evidence type="ECO:0000313" key="2">
    <source>
        <dbReference type="EMBL" id="SPY44775.1"/>
    </source>
</evidence>
<name>A0A2T3QGM8_PHODM</name>
<dbReference type="Proteomes" id="UP000251647">
    <property type="component" value="Unassembled WGS sequence"/>
</dbReference>
<evidence type="ECO:0000313" key="3">
    <source>
        <dbReference type="Proteomes" id="UP000251647"/>
    </source>
</evidence>
<dbReference type="InterPro" id="IPR051532">
    <property type="entry name" value="Ester_Hydrolysis_Enzymes"/>
</dbReference>
<protein>
    <submittedName>
        <fullName evidence="2">GDSL-like Lipase/Acylhydrolase</fullName>
    </submittedName>
</protein>
<dbReference type="AlphaFoldDB" id="A0A2T3QGM8"/>
<dbReference type="PANTHER" id="PTHR30383">
    <property type="entry name" value="THIOESTERASE 1/PROTEASE 1/LYSOPHOSPHOLIPASE L1"/>
    <property type="match status" value="1"/>
</dbReference>
<keyword evidence="2" id="KW-0378">Hydrolase</keyword>
<proteinExistence type="predicted"/>
<dbReference type="EMBL" id="UATL01000005">
    <property type="protein sequence ID" value="SPY44775.1"/>
    <property type="molecule type" value="Genomic_DNA"/>
</dbReference>
<dbReference type="RefSeq" id="WP_005304926.1">
    <property type="nucleotide sequence ID" value="NZ_PYOG01000023.1"/>
</dbReference>
<dbReference type="InterPro" id="IPR036514">
    <property type="entry name" value="SGNH_hydro_sf"/>
</dbReference>